<reference evidence="1 2" key="1">
    <citation type="submission" date="2020-11" db="EMBL/GenBank/DDBJ databases">
        <title>A novel isolate from a Black sea contaminated sediment with potential to produce alkanes: Plantactinospora alkalitolerans sp. nov.</title>
        <authorList>
            <person name="Carro L."/>
            <person name="Veyisoglu A."/>
            <person name="Guven K."/>
            <person name="Schumann P."/>
            <person name="Klenk H.-P."/>
            <person name="Sahin N."/>
        </authorList>
    </citation>
    <scope>NUCLEOTIDE SEQUENCE [LARGE SCALE GENOMIC DNA]</scope>
    <source>
        <strain evidence="1 2">S1510</strain>
    </source>
</reference>
<protein>
    <submittedName>
        <fullName evidence="1">Uncharacterized protein</fullName>
    </submittedName>
</protein>
<dbReference type="RefSeq" id="WP_196206700.1">
    <property type="nucleotide sequence ID" value="NZ_JADPUN010000422.1"/>
</dbReference>
<sequence>MKEMVTETSQELFTATLIDGYGGARIQIDGPGEVETIWLTDTGGGLVGMAASALAEHRWRQVTQWVPEFGGVMGRGFTAQVQQRSPDYCPRCGMNLKDEGYPICHKTDEGIECSFVLD</sequence>
<keyword evidence="2" id="KW-1185">Reference proteome</keyword>
<dbReference type="EMBL" id="JADPUN010000422">
    <property type="protein sequence ID" value="MBF9135243.1"/>
    <property type="molecule type" value="Genomic_DNA"/>
</dbReference>
<accession>A0ABS0H9T0</accession>
<gene>
    <name evidence="1" type="ORF">I0C86_41065</name>
</gene>
<organism evidence="1 2">
    <name type="scientific">Plantactinospora alkalitolerans</name>
    <dbReference type="NCBI Taxonomy" id="2789879"/>
    <lineage>
        <taxon>Bacteria</taxon>
        <taxon>Bacillati</taxon>
        <taxon>Actinomycetota</taxon>
        <taxon>Actinomycetes</taxon>
        <taxon>Micromonosporales</taxon>
        <taxon>Micromonosporaceae</taxon>
        <taxon>Plantactinospora</taxon>
    </lineage>
</organism>
<name>A0ABS0H9T0_9ACTN</name>
<evidence type="ECO:0000313" key="1">
    <source>
        <dbReference type="EMBL" id="MBF9135243.1"/>
    </source>
</evidence>
<dbReference type="Proteomes" id="UP000638560">
    <property type="component" value="Unassembled WGS sequence"/>
</dbReference>
<comment type="caution">
    <text evidence="1">The sequence shown here is derived from an EMBL/GenBank/DDBJ whole genome shotgun (WGS) entry which is preliminary data.</text>
</comment>
<proteinExistence type="predicted"/>
<evidence type="ECO:0000313" key="2">
    <source>
        <dbReference type="Proteomes" id="UP000638560"/>
    </source>
</evidence>